<keyword evidence="1" id="KW-1133">Transmembrane helix</keyword>
<evidence type="ECO:0008006" key="4">
    <source>
        <dbReference type="Google" id="ProtNLM"/>
    </source>
</evidence>
<accession>A0A6J5RW42</accession>
<keyword evidence="1" id="KW-0472">Membrane</keyword>
<dbReference type="EMBL" id="LR796844">
    <property type="protein sequence ID" value="CAB4169699.1"/>
    <property type="molecule type" value="Genomic_DNA"/>
</dbReference>
<proteinExistence type="predicted"/>
<evidence type="ECO:0000313" key="2">
    <source>
        <dbReference type="EMBL" id="CAB4169699.1"/>
    </source>
</evidence>
<evidence type="ECO:0000313" key="3">
    <source>
        <dbReference type="EMBL" id="CAB4197821.1"/>
    </source>
</evidence>
<organism evidence="3">
    <name type="scientific">uncultured Caudovirales phage</name>
    <dbReference type="NCBI Taxonomy" id="2100421"/>
    <lineage>
        <taxon>Viruses</taxon>
        <taxon>Duplodnaviria</taxon>
        <taxon>Heunggongvirae</taxon>
        <taxon>Uroviricota</taxon>
        <taxon>Caudoviricetes</taxon>
        <taxon>Peduoviridae</taxon>
        <taxon>Maltschvirus</taxon>
        <taxon>Maltschvirus maltsch</taxon>
    </lineage>
</organism>
<reference evidence="3" key="1">
    <citation type="submission" date="2020-05" db="EMBL/GenBank/DDBJ databases">
        <authorList>
            <person name="Chiriac C."/>
            <person name="Salcher M."/>
            <person name="Ghai R."/>
            <person name="Kavagutti S V."/>
        </authorList>
    </citation>
    <scope>NUCLEOTIDE SEQUENCE</scope>
</reference>
<protein>
    <recommendedName>
        <fullName evidence="4">Holin</fullName>
    </recommendedName>
</protein>
<sequence>MFYRLLIERALRSAFASFTAVIATALLSSDLSVSTIRATLIAAGAAAVSAVITMLSQFVGDPTSTSFFKSAPGSSQ</sequence>
<keyword evidence="1" id="KW-0812">Transmembrane</keyword>
<name>A0A6J5RW42_9CAUD</name>
<dbReference type="EMBL" id="LR797254">
    <property type="protein sequence ID" value="CAB4197821.1"/>
    <property type="molecule type" value="Genomic_DNA"/>
</dbReference>
<feature type="transmembrane region" description="Helical" evidence="1">
    <location>
        <begin position="38"/>
        <end position="59"/>
    </location>
</feature>
<evidence type="ECO:0000256" key="1">
    <source>
        <dbReference type="SAM" id="Phobius"/>
    </source>
</evidence>
<gene>
    <name evidence="3" type="ORF">UFOVP1305_35</name>
    <name evidence="2" type="ORF">UFOVP896_73</name>
</gene>